<dbReference type="Gene3D" id="3.90.70.10">
    <property type="entry name" value="Cysteine proteinases"/>
    <property type="match status" value="1"/>
</dbReference>
<evidence type="ECO:0000313" key="3">
    <source>
        <dbReference type="EMBL" id="MFG6272558.1"/>
    </source>
</evidence>
<evidence type="ECO:0000259" key="2">
    <source>
        <dbReference type="Pfam" id="PF13529"/>
    </source>
</evidence>
<dbReference type="Proteomes" id="UP001605989">
    <property type="component" value="Unassembled WGS sequence"/>
</dbReference>
<dbReference type="Pfam" id="PF13529">
    <property type="entry name" value="Peptidase_C39_2"/>
    <property type="match status" value="1"/>
</dbReference>
<feature type="chain" id="PRO_5047149153" evidence="1">
    <location>
        <begin position="29"/>
        <end position="269"/>
    </location>
</feature>
<name>A0ABW7DMK7_9FIRM</name>
<proteinExistence type="predicted"/>
<feature type="signal peptide" evidence="1">
    <location>
        <begin position="1"/>
        <end position="28"/>
    </location>
</feature>
<keyword evidence="4" id="KW-1185">Reference proteome</keyword>
<dbReference type="InterPro" id="IPR039564">
    <property type="entry name" value="Peptidase_C39-like"/>
</dbReference>
<dbReference type="EMBL" id="JBIEKR010000004">
    <property type="protein sequence ID" value="MFG6272558.1"/>
    <property type="molecule type" value="Genomic_DNA"/>
</dbReference>
<gene>
    <name evidence="3" type="ORF">ACGTZG_05080</name>
</gene>
<comment type="caution">
    <text evidence="3">The sequence shown here is derived from an EMBL/GenBank/DDBJ whole genome shotgun (WGS) entry which is preliminary data.</text>
</comment>
<protein>
    <submittedName>
        <fullName evidence="3">C39 family peptidase</fullName>
    </submittedName>
</protein>
<keyword evidence="1" id="KW-0732">Signal</keyword>
<accession>A0ABW7DMK7</accession>
<evidence type="ECO:0000313" key="4">
    <source>
        <dbReference type="Proteomes" id="UP001605989"/>
    </source>
</evidence>
<reference evidence="3 4" key="1">
    <citation type="submission" date="2024-10" db="EMBL/GenBank/DDBJ databases">
        <authorList>
            <person name="Sang B.-I."/>
            <person name="Prabhaharan D."/>
        </authorList>
    </citation>
    <scope>NUCLEOTIDE SEQUENCE [LARGE SCALE GENOMIC DNA]</scope>
    <source>
        <strain evidence="3 4">MH</strain>
    </source>
</reference>
<evidence type="ECO:0000256" key="1">
    <source>
        <dbReference type="SAM" id="SignalP"/>
    </source>
</evidence>
<sequence length="269" mass="30140">MPMNKLKQRLCSLLCTTILIGAAGAAYAASDFTNDMKLTVSARLTPNEGAASIERQYDHPDSPYYAHPDFYHMKSTASRTILSGYQTFQQTSEWSCGPAAALTVLQWYGRTDGWNEQKLAALRHPLKDVTVPGFPNGYPGTTLRQMKDIFDGVGGFHYISSSDYQKEGKTLSASDVRKFLKEGHPILICWIDWSGHWQAIIGYDDMGTANEADDVIIVADPYDTTDHNQDGYGIYSWQRFQSMFSMYNQFPESEGGSNQLFLVPIPDKK</sequence>
<organism evidence="3 4">
    <name type="scientific">Megasphaera hexanoica</name>
    <dbReference type="NCBI Taxonomy" id="1675036"/>
    <lineage>
        <taxon>Bacteria</taxon>
        <taxon>Bacillati</taxon>
        <taxon>Bacillota</taxon>
        <taxon>Negativicutes</taxon>
        <taxon>Veillonellales</taxon>
        <taxon>Veillonellaceae</taxon>
        <taxon>Megasphaera</taxon>
    </lineage>
</organism>
<feature type="domain" description="Peptidase C39-like" evidence="2">
    <location>
        <begin position="89"/>
        <end position="222"/>
    </location>
</feature>